<organism evidence="1">
    <name type="scientific">freshwater metagenome</name>
    <dbReference type="NCBI Taxonomy" id="449393"/>
    <lineage>
        <taxon>unclassified sequences</taxon>
        <taxon>metagenomes</taxon>
        <taxon>ecological metagenomes</taxon>
    </lineage>
</organism>
<evidence type="ECO:0000313" key="1">
    <source>
        <dbReference type="EMBL" id="CAB4987240.1"/>
    </source>
</evidence>
<accession>A0A6J7N1C5</accession>
<reference evidence="1" key="1">
    <citation type="submission" date="2020-05" db="EMBL/GenBank/DDBJ databases">
        <authorList>
            <person name="Chiriac C."/>
            <person name="Salcher M."/>
            <person name="Ghai R."/>
            <person name="Kavagutti S V."/>
        </authorList>
    </citation>
    <scope>NUCLEOTIDE SEQUENCE</scope>
</reference>
<sequence length="174" mass="17482">MLRAIAVPTAAVAGVPDTVNGYEIVMGIANVNEAVPVCAPWVAVTTHVPGAVAVSDESVTVHPALAVSYMTGSVPVPPALVRAIGVPTAAVVVSPDTVSADVVATSPRMTGVLASVALPPEPPHPARSITAHTTTAVALPEPDPRLAKRLVRAPIADTIPLGDVVPPPFEPATG</sequence>
<proteinExistence type="predicted"/>
<dbReference type="EMBL" id="CAFBOM010000119">
    <property type="protein sequence ID" value="CAB4987240.1"/>
    <property type="molecule type" value="Genomic_DNA"/>
</dbReference>
<protein>
    <submittedName>
        <fullName evidence="1">Unannotated protein</fullName>
    </submittedName>
</protein>
<gene>
    <name evidence="1" type="ORF">UFOPK3957_00801</name>
</gene>
<name>A0A6J7N1C5_9ZZZZ</name>
<dbReference type="AlphaFoldDB" id="A0A6J7N1C5"/>